<dbReference type="InterPro" id="IPR049049">
    <property type="entry name" value="Beta-AFase-like_GH127_C"/>
</dbReference>
<gene>
    <name evidence="4" type="ORF">GCM10022236_26650</name>
</gene>
<evidence type="ECO:0000313" key="4">
    <source>
        <dbReference type="EMBL" id="GAA3622935.1"/>
    </source>
</evidence>
<sequence length="645" mass="70191">MTASPTAGPIRPRTAAHLAFTAGSGGTVGAGLWADRRRINREVSVPGAWDRLHEAGNFHNLELAAGLAEGTYVNDLPFLDSDVYKWLEAIGWVFADPDLDLELAHRLSEQLRETADLLAAAQQPDGYLDSHFQVRFPGERFVQLPWGHELYCAGHLIQAAVALHRTTGNEQVLGVARRFADLVVTSFGTGPTQVDGVCGHPEIETALVELHRETGDERYLATASYFVDRRGHGLLGEGRFGRHYWQDHLPIREAPGVAGHAVRQLYLLAGAADVYAEQGDPALLAAVERLWTEMAATKTYLTGGVGAHHTDEAFGDPYELPSERSYCETCAAIASIQFCWRMLMITAEAKYADLLERTLYNGFLAGTSLDGQSYIYANPLQVRDDHLAAGDDQDYRRVPWFHCACCPPNVMRLIGSLQHYVLLGGERRVAVHQYVSGRFTAPVAGGEATVQVTTGYPWDGRVAIRIVDAPGTDWELALRIPAWAAGARLSVGGEPVATAPSNGWWLVSMSGAADREIVLELPLTARFTTADPRVDAIRGTVAIERGPLVYCLESADHPGQRLDDVVIDPGVRPEPVAGDGMLAGITTLRVSGRARSRPADAGPWPYRELGDHGLELSEPIALTAVPYYAWGNRTPGAMRVFLPLA</sequence>
<keyword evidence="4" id="KW-0378">Hydrolase</keyword>
<dbReference type="SUPFAM" id="SSF48208">
    <property type="entry name" value="Six-hairpin glycosidases"/>
    <property type="match status" value="1"/>
</dbReference>
<proteinExistence type="predicted"/>
<keyword evidence="5" id="KW-1185">Reference proteome</keyword>
<dbReference type="Pfam" id="PF20737">
    <property type="entry name" value="Glyco_hydro127C"/>
    <property type="match status" value="1"/>
</dbReference>
<reference evidence="5" key="1">
    <citation type="journal article" date="2019" name="Int. J. Syst. Evol. Microbiol.">
        <title>The Global Catalogue of Microorganisms (GCM) 10K type strain sequencing project: providing services to taxonomists for standard genome sequencing and annotation.</title>
        <authorList>
            <consortium name="The Broad Institute Genomics Platform"/>
            <consortium name="The Broad Institute Genome Sequencing Center for Infectious Disease"/>
            <person name="Wu L."/>
            <person name="Ma J."/>
        </authorList>
    </citation>
    <scope>NUCLEOTIDE SEQUENCE [LARGE SCALE GENOMIC DNA]</scope>
    <source>
        <strain evidence="5">JCM 16929</strain>
    </source>
</reference>
<dbReference type="PANTHER" id="PTHR43465:SF2">
    <property type="entry name" value="DUF1680 DOMAIN PROTEIN (AFU_ORTHOLOGUE AFUA_1G08910)"/>
    <property type="match status" value="1"/>
</dbReference>
<dbReference type="Pfam" id="PF07944">
    <property type="entry name" value="Beta-AFase-like_GH127_cat"/>
    <property type="match status" value="1"/>
</dbReference>
<dbReference type="InterPro" id="IPR049046">
    <property type="entry name" value="Beta-AFase-like_GH127_middle"/>
</dbReference>
<protein>
    <submittedName>
        <fullName evidence="4">Glycoside hydrolase family 127 protein</fullName>
    </submittedName>
</protein>
<name>A0ABP7A1L4_9ACTN</name>
<dbReference type="EMBL" id="BAABAB010000017">
    <property type="protein sequence ID" value="GAA3622935.1"/>
    <property type="molecule type" value="Genomic_DNA"/>
</dbReference>
<feature type="domain" description="Non-reducing end beta-L-arabinofuranosidase-like GH127 catalytic" evidence="1">
    <location>
        <begin position="28"/>
        <end position="418"/>
    </location>
</feature>
<dbReference type="Proteomes" id="UP001501490">
    <property type="component" value="Unassembled WGS sequence"/>
</dbReference>
<dbReference type="InterPro" id="IPR008928">
    <property type="entry name" value="6-hairpin_glycosidase_sf"/>
</dbReference>
<dbReference type="RefSeq" id="WP_344805248.1">
    <property type="nucleotide sequence ID" value="NZ_BAABAB010000017.1"/>
</dbReference>
<dbReference type="InterPro" id="IPR049174">
    <property type="entry name" value="Beta-AFase-like"/>
</dbReference>
<feature type="domain" description="Non-reducing end beta-L-arabinofuranosidase-like GH127 C-terminal" evidence="3">
    <location>
        <begin position="526"/>
        <end position="643"/>
    </location>
</feature>
<dbReference type="InterPro" id="IPR012878">
    <property type="entry name" value="Beta-AFase-like_GH127_cat"/>
</dbReference>
<evidence type="ECO:0000259" key="1">
    <source>
        <dbReference type="Pfam" id="PF07944"/>
    </source>
</evidence>
<accession>A0ABP7A1L4</accession>
<organism evidence="4 5">
    <name type="scientific">Microlunatus ginsengisoli</name>
    <dbReference type="NCBI Taxonomy" id="363863"/>
    <lineage>
        <taxon>Bacteria</taxon>
        <taxon>Bacillati</taxon>
        <taxon>Actinomycetota</taxon>
        <taxon>Actinomycetes</taxon>
        <taxon>Propionibacteriales</taxon>
        <taxon>Propionibacteriaceae</taxon>
        <taxon>Microlunatus</taxon>
    </lineage>
</organism>
<evidence type="ECO:0000259" key="3">
    <source>
        <dbReference type="Pfam" id="PF20737"/>
    </source>
</evidence>
<dbReference type="Pfam" id="PF20736">
    <property type="entry name" value="Glyco_hydro127M"/>
    <property type="match status" value="1"/>
</dbReference>
<evidence type="ECO:0000313" key="5">
    <source>
        <dbReference type="Proteomes" id="UP001501490"/>
    </source>
</evidence>
<dbReference type="GO" id="GO:0016787">
    <property type="term" value="F:hydrolase activity"/>
    <property type="evidence" value="ECO:0007669"/>
    <property type="project" value="UniProtKB-KW"/>
</dbReference>
<dbReference type="PANTHER" id="PTHR43465">
    <property type="entry name" value="DUF1680 DOMAIN PROTEIN (AFU_ORTHOLOGUE AFUA_1G08910)"/>
    <property type="match status" value="1"/>
</dbReference>
<evidence type="ECO:0000259" key="2">
    <source>
        <dbReference type="Pfam" id="PF20736"/>
    </source>
</evidence>
<comment type="caution">
    <text evidence="4">The sequence shown here is derived from an EMBL/GenBank/DDBJ whole genome shotgun (WGS) entry which is preliminary data.</text>
</comment>
<feature type="domain" description="Non-reducing end beta-L-arabinofuranosidase-like GH127 middle" evidence="2">
    <location>
        <begin position="429"/>
        <end position="523"/>
    </location>
</feature>